<evidence type="ECO:0000313" key="3">
    <source>
        <dbReference type="EMBL" id="KSW10978.1"/>
    </source>
</evidence>
<feature type="compositionally biased region" description="Low complexity" evidence="1">
    <location>
        <begin position="19"/>
        <end position="31"/>
    </location>
</feature>
<feature type="transmembrane region" description="Helical" evidence="2">
    <location>
        <begin position="89"/>
        <end position="107"/>
    </location>
</feature>
<sequence>MSNQYPYPSPFDPSTDGSQPANQPQVPQPQAGDTQSSWPPLSYQGWAFQGSPYGEAYAASSDTDAASQSVPSPTDPSGEGKAPKKHTGWWLLLALVGLLVGMVFYFFGEMFDFGTERIVWTLIKCAVALVFALAMIPLYAATRRNYLIASAQGDEKVAQQRQLGLGMVGVFGFGFAIYALSNGVPAVLDVADGPHTVTVTSCSFDQYKTSRSRYRSGVSTVYKNQFIMTFEDGSTHTQTVETDSKDEIARQGDVTAVLYEACALRSGNATMTIDYYTHSRVVATARINN</sequence>
<protein>
    <submittedName>
        <fullName evidence="3">Uncharacterized protein</fullName>
    </submittedName>
</protein>
<dbReference type="OrthoDB" id="3249955at2"/>
<dbReference type="EMBL" id="LLVT01000002">
    <property type="protein sequence ID" value="KSW10978.1"/>
    <property type="molecule type" value="Genomic_DNA"/>
</dbReference>
<feature type="compositionally biased region" description="Low complexity" evidence="1">
    <location>
        <begin position="56"/>
        <end position="69"/>
    </location>
</feature>
<feature type="transmembrane region" description="Helical" evidence="2">
    <location>
        <begin position="119"/>
        <end position="142"/>
    </location>
</feature>
<feature type="region of interest" description="Disordered" evidence="1">
    <location>
        <begin position="55"/>
        <end position="83"/>
    </location>
</feature>
<gene>
    <name evidence="3" type="ORF">APY09_05765</name>
</gene>
<feature type="transmembrane region" description="Helical" evidence="2">
    <location>
        <begin position="163"/>
        <end position="181"/>
    </location>
</feature>
<name>A0A0V8RSL6_9ACTO</name>
<comment type="caution">
    <text evidence="3">The sequence shown here is derived from an EMBL/GenBank/DDBJ whole genome shotgun (WGS) entry which is preliminary data.</text>
</comment>
<keyword evidence="2" id="KW-1133">Transmembrane helix</keyword>
<reference evidence="3 4" key="1">
    <citation type="submission" date="2015-10" db="EMBL/GenBank/DDBJ databases">
        <title>Draft Genome of Actinomyces odontolyticus subsp. actinosynbacter strain XH001.</title>
        <authorList>
            <person name="Mclean J.S."/>
            <person name="He X."/>
        </authorList>
    </citation>
    <scope>NUCLEOTIDE SEQUENCE [LARGE SCALE GENOMIC DNA]</scope>
    <source>
        <strain evidence="3 4">XH001</strain>
    </source>
</reference>
<evidence type="ECO:0000256" key="2">
    <source>
        <dbReference type="SAM" id="Phobius"/>
    </source>
</evidence>
<accession>A0A0V8RSL6</accession>
<evidence type="ECO:0000256" key="1">
    <source>
        <dbReference type="SAM" id="MobiDB-lite"/>
    </source>
</evidence>
<feature type="region of interest" description="Disordered" evidence="1">
    <location>
        <begin position="1"/>
        <end position="43"/>
    </location>
</feature>
<dbReference type="RefSeq" id="WP_060566627.1">
    <property type="nucleotide sequence ID" value="NZ_CP040006.1"/>
</dbReference>
<evidence type="ECO:0000313" key="4">
    <source>
        <dbReference type="Proteomes" id="UP000054686"/>
    </source>
</evidence>
<dbReference type="AlphaFoldDB" id="A0A0V8RSL6"/>
<dbReference type="Proteomes" id="UP000054686">
    <property type="component" value="Unassembled WGS sequence"/>
</dbReference>
<keyword evidence="2" id="KW-0812">Transmembrane</keyword>
<keyword evidence="2" id="KW-0472">Membrane</keyword>
<organism evidence="3 4">
    <name type="scientific">Schaalia odontolytica</name>
    <dbReference type="NCBI Taxonomy" id="1660"/>
    <lineage>
        <taxon>Bacteria</taxon>
        <taxon>Bacillati</taxon>
        <taxon>Actinomycetota</taxon>
        <taxon>Actinomycetes</taxon>
        <taxon>Actinomycetales</taxon>
        <taxon>Actinomycetaceae</taxon>
        <taxon>Schaalia</taxon>
    </lineage>
</organism>
<proteinExistence type="predicted"/>